<comment type="caution">
    <text evidence="2">The sequence shown here is derived from an EMBL/GenBank/DDBJ whole genome shotgun (WGS) entry which is preliminary data.</text>
</comment>
<dbReference type="Proteomes" id="UP000735874">
    <property type="component" value="Unassembled WGS sequence"/>
</dbReference>
<keyword evidence="3" id="KW-1185">Reference proteome</keyword>
<dbReference type="AlphaFoldDB" id="A0A329SAQ6"/>
<organism evidence="2 3">
    <name type="scientific">Phytophthora cactorum</name>
    <dbReference type="NCBI Taxonomy" id="29920"/>
    <lineage>
        <taxon>Eukaryota</taxon>
        <taxon>Sar</taxon>
        <taxon>Stramenopiles</taxon>
        <taxon>Oomycota</taxon>
        <taxon>Peronosporomycetes</taxon>
        <taxon>Peronosporales</taxon>
        <taxon>Peronosporaceae</taxon>
        <taxon>Phytophthora</taxon>
    </lineage>
</organism>
<evidence type="ECO:0000313" key="2">
    <source>
        <dbReference type="EMBL" id="RAW33761.1"/>
    </source>
</evidence>
<protein>
    <submittedName>
        <fullName evidence="2">Uncharacterized protein</fullName>
    </submittedName>
</protein>
<accession>A0A329SAQ6</accession>
<gene>
    <name evidence="2" type="ORF">PC110_g9907</name>
    <name evidence="1" type="ORF">PC113_g8159</name>
</gene>
<sequence>MSTEEVDENFKPYSLSCVSSAAQAKTIRI</sequence>
<name>A0A329SAQ6_9STRA</name>
<evidence type="ECO:0000313" key="3">
    <source>
        <dbReference type="Proteomes" id="UP000251314"/>
    </source>
</evidence>
<dbReference type="EMBL" id="RCMG01000187">
    <property type="protein sequence ID" value="KAG2860323.1"/>
    <property type="molecule type" value="Genomic_DNA"/>
</dbReference>
<dbReference type="Proteomes" id="UP000251314">
    <property type="component" value="Unassembled WGS sequence"/>
</dbReference>
<reference evidence="2 3" key="1">
    <citation type="submission" date="2018-01" db="EMBL/GenBank/DDBJ databases">
        <title>Draft genome of the strawberry crown rot pathogen Phytophthora cactorum.</title>
        <authorList>
            <person name="Armitage A.D."/>
            <person name="Lysoe E."/>
            <person name="Nellist C.F."/>
            <person name="Harrison R.J."/>
            <person name="Brurberg M.B."/>
        </authorList>
    </citation>
    <scope>NUCLEOTIDE SEQUENCE [LARGE SCALE GENOMIC DNA]</scope>
    <source>
        <strain evidence="2 3">10300</strain>
    </source>
</reference>
<proteinExistence type="predicted"/>
<dbReference type="VEuPathDB" id="FungiDB:PC110_g9907"/>
<reference evidence="1" key="2">
    <citation type="submission" date="2018-10" db="EMBL/GenBank/DDBJ databases">
        <title>Effector identification in a new, highly contiguous assembly of the strawberry crown rot pathogen Phytophthora cactorum.</title>
        <authorList>
            <person name="Armitage A.D."/>
            <person name="Nellist C.F."/>
            <person name="Bates H."/>
            <person name="Vickerstaff R.J."/>
            <person name="Harrison R.J."/>
        </authorList>
    </citation>
    <scope>NUCLEOTIDE SEQUENCE</scope>
    <source>
        <strain evidence="1">15-7</strain>
    </source>
</reference>
<evidence type="ECO:0000313" key="1">
    <source>
        <dbReference type="EMBL" id="KAG2860323.1"/>
    </source>
</evidence>
<dbReference type="EMBL" id="MJFZ01000226">
    <property type="protein sequence ID" value="RAW33761.1"/>
    <property type="molecule type" value="Genomic_DNA"/>
</dbReference>